<dbReference type="PANTHER" id="PTHR33116">
    <property type="entry name" value="REVERSE TRANSCRIPTASE ZINC-BINDING DOMAIN-CONTAINING PROTEIN-RELATED-RELATED"/>
    <property type="match status" value="1"/>
</dbReference>
<accession>A0AAW2UKA5</accession>
<dbReference type="InterPro" id="IPR043502">
    <property type="entry name" value="DNA/RNA_pol_sf"/>
</dbReference>
<dbReference type="Pfam" id="PF00078">
    <property type="entry name" value="RVT_1"/>
    <property type="match status" value="1"/>
</dbReference>
<dbReference type="InterPro" id="IPR000477">
    <property type="entry name" value="RT_dom"/>
</dbReference>
<dbReference type="PANTHER" id="PTHR33116:SF84">
    <property type="entry name" value="RNA-DIRECTED DNA POLYMERASE"/>
    <property type="match status" value="1"/>
</dbReference>
<evidence type="ECO:0000259" key="1">
    <source>
        <dbReference type="PROSITE" id="PS50878"/>
    </source>
</evidence>
<dbReference type="EMBL" id="JACGWN010000012">
    <property type="protein sequence ID" value="KAL0416386.1"/>
    <property type="molecule type" value="Genomic_DNA"/>
</dbReference>
<reference evidence="2" key="2">
    <citation type="journal article" date="2024" name="Plant">
        <title>Genomic evolution and insights into agronomic trait innovations of Sesamum species.</title>
        <authorList>
            <person name="Miao H."/>
            <person name="Wang L."/>
            <person name="Qu L."/>
            <person name="Liu H."/>
            <person name="Sun Y."/>
            <person name="Le M."/>
            <person name="Wang Q."/>
            <person name="Wei S."/>
            <person name="Zheng Y."/>
            <person name="Lin W."/>
            <person name="Duan Y."/>
            <person name="Cao H."/>
            <person name="Xiong S."/>
            <person name="Wang X."/>
            <person name="Wei L."/>
            <person name="Li C."/>
            <person name="Ma Q."/>
            <person name="Ju M."/>
            <person name="Zhao R."/>
            <person name="Li G."/>
            <person name="Mu C."/>
            <person name="Tian Q."/>
            <person name="Mei H."/>
            <person name="Zhang T."/>
            <person name="Gao T."/>
            <person name="Zhang H."/>
        </authorList>
    </citation>
    <scope>NUCLEOTIDE SEQUENCE</scope>
    <source>
        <strain evidence="2">KEN1</strain>
    </source>
</reference>
<gene>
    <name evidence="2" type="ORF">Slati_3470500</name>
</gene>
<organism evidence="2">
    <name type="scientific">Sesamum latifolium</name>
    <dbReference type="NCBI Taxonomy" id="2727402"/>
    <lineage>
        <taxon>Eukaryota</taxon>
        <taxon>Viridiplantae</taxon>
        <taxon>Streptophyta</taxon>
        <taxon>Embryophyta</taxon>
        <taxon>Tracheophyta</taxon>
        <taxon>Spermatophyta</taxon>
        <taxon>Magnoliopsida</taxon>
        <taxon>eudicotyledons</taxon>
        <taxon>Gunneridae</taxon>
        <taxon>Pentapetalae</taxon>
        <taxon>asterids</taxon>
        <taxon>lamiids</taxon>
        <taxon>Lamiales</taxon>
        <taxon>Pedaliaceae</taxon>
        <taxon>Sesamum</taxon>
    </lineage>
</organism>
<dbReference type="SUPFAM" id="SSF56672">
    <property type="entry name" value="DNA/RNA polymerases"/>
    <property type="match status" value="1"/>
</dbReference>
<dbReference type="AlphaFoldDB" id="A0AAW2UKA5"/>
<comment type="caution">
    <text evidence="2">The sequence shown here is derived from an EMBL/GenBank/DDBJ whole genome shotgun (WGS) entry which is preliminary data.</text>
</comment>
<evidence type="ECO:0000313" key="2">
    <source>
        <dbReference type="EMBL" id="KAL0416386.1"/>
    </source>
</evidence>
<protein>
    <recommendedName>
        <fullName evidence="1">Reverse transcriptase domain-containing protein</fullName>
    </recommendedName>
</protein>
<proteinExistence type="predicted"/>
<feature type="domain" description="Reverse transcriptase" evidence="1">
    <location>
        <begin position="1"/>
        <end position="141"/>
    </location>
</feature>
<reference evidence="2" key="1">
    <citation type="submission" date="2020-06" db="EMBL/GenBank/DDBJ databases">
        <authorList>
            <person name="Li T."/>
            <person name="Hu X."/>
            <person name="Zhang T."/>
            <person name="Song X."/>
            <person name="Zhang H."/>
            <person name="Dai N."/>
            <person name="Sheng W."/>
            <person name="Hou X."/>
            <person name="Wei L."/>
        </authorList>
    </citation>
    <scope>NUCLEOTIDE SEQUENCE</scope>
    <source>
        <strain evidence="2">KEN1</strain>
        <tissue evidence="2">Leaf</tissue>
    </source>
</reference>
<dbReference type="PROSITE" id="PS50878">
    <property type="entry name" value="RT_POL"/>
    <property type="match status" value="1"/>
</dbReference>
<name>A0AAW2UKA5_9LAMI</name>
<sequence>MFSVCINGTPHGFFKGARGLQQGDPMSPFLFVLVMEVLQLMLQQLIEQDARFSFHWHCKELGLFQLCFVDDLLLFCKADVASVTIFKRGLDEFSKLLGLHGNPQKSQLILYRSAHGLRGSLLEVLGFPEGHLLVWYLGLLLLSSRLTLSDC</sequence>